<feature type="domain" description="Protein kinase" evidence="10">
    <location>
        <begin position="33"/>
        <end position="299"/>
    </location>
</feature>
<keyword evidence="12" id="KW-1185">Reference proteome</keyword>
<keyword evidence="9" id="KW-0812">Transmembrane</keyword>
<evidence type="ECO:0000256" key="5">
    <source>
        <dbReference type="ARBA" id="ARBA00022777"/>
    </source>
</evidence>
<dbReference type="EMBL" id="WBZJ01000004">
    <property type="protein sequence ID" value="KAB3519153.1"/>
    <property type="molecule type" value="Genomic_DNA"/>
</dbReference>
<feature type="transmembrane region" description="Helical" evidence="9">
    <location>
        <begin position="388"/>
        <end position="408"/>
    </location>
</feature>
<dbReference type="InterPro" id="IPR000719">
    <property type="entry name" value="Prot_kinase_dom"/>
</dbReference>
<reference evidence="11 12" key="1">
    <citation type="submission" date="2019-10" db="EMBL/GenBank/DDBJ databases">
        <title>Corynebacterium sp novel species isolated from the respiratory tract of Marmot.</title>
        <authorList>
            <person name="Zhang G."/>
        </authorList>
    </citation>
    <scope>NUCLEOTIDE SEQUENCE [LARGE SCALE GENOMIC DNA]</scope>
    <source>
        <strain evidence="11 12">336</strain>
    </source>
</reference>
<dbReference type="PROSITE" id="PS00107">
    <property type="entry name" value="PROTEIN_KINASE_ATP"/>
    <property type="match status" value="1"/>
</dbReference>
<evidence type="ECO:0000256" key="1">
    <source>
        <dbReference type="ARBA" id="ARBA00010886"/>
    </source>
</evidence>
<comment type="caution">
    <text evidence="11">The sequence shown here is derived from an EMBL/GenBank/DDBJ whole genome shotgun (WGS) entry which is preliminary data.</text>
</comment>
<evidence type="ECO:0000256" key="8">
    <source>
        <dbReference type="SAM" id="MobiDB-lite"/>
    </source>
</evidence>
<dbReference type="RefSeq" id="WP_151844805.1">
    <property type="nucleotide sequence ID" value="NZ_WBZJ01000004.1"/>
</dbReference>
<dbReference type="EC" id="2.7.11.1" evidence="2"/>
<dbReference type="SUPFAM" id="SSF56112">
    <property type="entry name" value="Protein kinase-like (PK-like)"/>
    <property type="match status" value="1"/>
</dbReference>
<protein>
    <recommendedName>
        <fullName evidence="2">non-specific serine/threonine protein kinase</fullName>
        <ecNumber evidence="2">2.7.11.1</ecNumber>
    </recommendedName>
</protein>
<dbReference type="InterPro" id="IPR050660">
    <property type="entry name" value="NEK_Ser/Thr_kinase"/>
</dbReference>
<evidence type="ECO:0000256" key="3">
    <source>
        <dbReference type="ARBA" id="ARBA00022679"/>
    </source>
</evidence>
<sequence length="537" mass="57715">MSTDDNLNPTNPGAGSVDRSDIDHLQRLLGQRYQLQWIIGHGGMSTVWLAKDTNHTPPKDVAVKILRPEYTENTEFRTRFRNEAEAAMRLNSPNIVTTYDYGEVHEDTGYKGLIFCYIVMEYIKGEALADVLGRQKTLSEPLVADLLAQAATGLEEIHRSGMVHRDIKPGNLLITTDGRVKVSDFGIAKAAEAVPLTRTGMVVGTAQYVSPEQAQGLNVEPASDVYSLGVVGYECLAGRRPFTGETTVSVAIKHISEDPSPLPHTVSPQMREFIAICLRKDPASRYADGKEMASAMALVADGHRPPQPDHVPNVSVTHPLTEQLGAVATGTGTSVPPMQGPTQQAPAQQGSTQQGAAQQGPVQRNANNPRNNSNNQGRPTKKNKTNTPLILTSLLALAAIGVAGYLYLADPTSDTNDTETTTITSEITTPETTTSPLTTTERTTRQRTTAETTTSDTPDTNTTTNEPTTPTEEPSRPQPTTTQPPHTTRPQTPPTNPLPQPDDPSPNNPPADNQPSAAAIENLGVEEGKEQPPANDA</sequence>
<dbReference type="Gene3D" id="1.10.510.10">
    <property type="entry name" value="Transferase(Phosphotransferase) domain 1"/>
    <property type="match status" value="1"/>
</dbReference>
<dbReference type="GO" id="GO:0004674">
    <property type="term" value="F:protein serine/threonine kinase activity"/>
    <property type="evidence" value="ECO:0007669"/>
    <property type="project" value="UniProtKB-KW"/>
</dbReference>
<accession>A0ABQ6VBR7</accession>
<name>A0ABQ6VBR7_9CORY</name>
<dbReference type="Gene3D" id="3.30.200.20">
    <property type="entry name" value="Phosphorylase Kinase, domain 1"/>
    <property type="match status" value="1"/>
</dbReference>
<feature type="region of interest" description="Disordered" evidence="8">
    <location>
        <begin position="328"/>
        <end position="386"/>
    </location>
</feature>
<evidence type="ECO:0000256" key="9">
    <source>
        <dbReference type="SAM" id="Phobius"/>
    </source>
</evidence>
<organism evidence="11 12">
    <name type="scientific">Corynebacterium zhongnanshanii</name>
    <dbReference type="NCBI Taxonomy" id="2768834"/>
    <lineage>
        <taxon>Bacteria</taxon>
        <taxon>Bacillati</taxon>
        <taxon>Actinomycetota</taxon>
        <taxon>Actinomycetes</taxon>
        <taxon>Mycobacteriales</taxon>
        <taxon>Corynebacteriaceae</taxon>
        <taxon>Corynebacterium</taxon>
    </lineage>
</organism>
<dbReference type="Proteomes" id="UP000436181">
    <property type="component" value="Unassembled WGS sequence"/>
</dbReference>
<dbReference type="InterPro" id="IPR011009">
    <property type="entry name" value="Kinase-like_dom_sf"/>
</dbReference>
<feature type="region of interest" description="Disordered" evidence="8">
    <location>
        <begin position="410"/>
        <end position="537"/>
    </location>
</feature>
<keyword evidence="9" id="KW-1133">Transmembrane helix</keyword>
<evidence type="ECO:0000256" key="2">
    <source>
        <dbReference type="ARBA" id="ARBA00012513"/>
    </source>
</evidence>
<gene>
    <name evidence="11" type="ORF">F8377_09100</name>
</gene>
<evidence type="ECO:0000313" key="12">
    <source>
        <dbReference type="Proteomes" id="UP000436181"/>
    </source>
</evidence>
<feature type="compositionally biased region" description="Pro residues" evidence="8">
    <location>
        <begin position="491"/>
        <end position="509"/>
    </location>
</feature>
<evidence type="ECO:0000256" key="7">
    <source>
        <dbReference type="PROSITE-ProRule" id="PRU10141"/>
    </source>
</evidence>
<feature type="binding site" evidence="7">
    <location>
        <position position="64"/>
    </location>
    <ligand>
        <name>ATP</name>
        <dbReference type="ChEBI" id="CHEBI:30616"/>
    </ligand>
</feature>
<keyword evidence="6 7" id="KW-0067">ATP-binding</keyword>
<evidence type="ECO:0000256" key="4">
    <source>
        <dbReference type="ARBA" id="ARBA00022741"/>
    </source>
</evidence>
<keyword evidence="9" id="KW-0472">Membrane</keyword>
<dbReference type="Pfam" id="PF00069">
    <property type="entry name" value="Pkinase"/>
    <property type="match status" value="1"/>
</dbReference>
<evidence type="ECO:0000259" key="10">
    <source>
        <dbReference type="PROSITE" id="PS50011"/>
    </source>
</evidence>
<dbReference type="PANTHER" id="PTHR43671:SF13">
    <property type="entry name" value="SERINE_THREONINE-PROTEIN KINASE NEK2"/>
    <property type="match status" value="1"/>
</dbReference>
<keyword evidence="3" id="KW-0808">Transferase</keyword>
<feature type="compositionally biased region" description="Low complexity" evidence="8">
    <location>
        <begin position="336"/>
        <end position="375"/>
    </location>
</feature>
<evidence type="ECO:0000313" key="11">
    <source>
        <dbReference type="EMBL" id="KAB3519153.1"/>
    </source>
</evidence>
<dbReference type="SMART" id="SM00220">
    <property type="entry name" value="S_TKc"/>
    <property type="match status" value="1"/>
</dbReference>
<keyword evidence="4 7" id="KW-0547">Nucleotide-binding</keyword>
<dbReference type="PROSITE" id="PS50011">
    <property type="entry name" value="PROTEIN_KINASE_DOM"/>
    <property type="match status" value="1"/>
</dbReference>
<comment type="similarity">
    <text evidence="1">Belongs to the protein kinase superfamily. NEK Ser/Thr protein kinase family. NIMA subfamily.</text>
</comment>
<proteinExistence type="inferred from homology"/>
<dbReference type="InterPro" id="IPR008271">
    <property type="entry name" value="Ser/Thr_kinase_AS"/>
</dbReference>
<feature type="compositionally biased region" description="Low complexity" evidence="8">
    <location>
        <begin position="411"/>
        <end position="490"/>
    </location>
</feature>
<evidence type="ECO:0000256" key="6">
    <source>
        <dbReference type="ARBA" id="ARBA00022840"/>
    </source>
</evidence>
<dbReference type="PROSITE" id="PS00108">
    <property type="entry name" value="PROTEIN_KINASE_ST"/>
    <property type="match status" value="1"/>
</dbReference>
<dbReference type="PANTHER" id="PTHR43671">
    <property type="entry name" value="SERINE/THREONINE-PROTEIN KINASE NEK"/>
    <property type="match status" value="1"/>
</dbReference>
<dbReference type="InterPro" id="IPR017441">
    <property type="entry name" value="Protein_kinase_ATP_BS"/>
</dbReference>
<keyword evidence="11" id="KW-0723">Serine/threonine-protein kinase</keyword>
<keyword evidence="5 11" id="KW-0418">Kinase</keyword>
<dbReference type="CDD" id="cd14014">
    <property type="entry name" value="STKc_PknB_like"/>
    <property type="match status" value="1"/>
</dbReference>